<proteinExistence type="predicted"/>
<reference evidence="1 2" key="1">
    <citation type="submission" date="2020-06" db="EMBL/GenBank/DDBJ databases">
        <authorList>
            <person name="Li R."/>
            <person name="Bekaert M."/>
        </authorList>
    </citation>
    <scope>NUCLEOTIDE SEQUENCE [LARGE SCALE GENOMIC DNA]</scope>
    <source>
        <strain evidence="2">wild</strain>
    </source>
</reference>
<dbReference type="EMBL" id="CACVKT020006490">
    <property type="protein sequence ID" value="CAC5402284.1"/>
    <property type="molecule type" value="Genomic_DNA"/>
</dbReference>
<dbReference type="Proteomes" id="UP000507470">
    <property type="component" value="Unassembled WGS sequence"/>
</dbReference>
<accession>A0A6J8D590</accession>
<evidence type="ECO:0000313" key="1">
    <source>
        <dbReference type="EMBL" id="CAC5402284.1"/>
    </source>
</evidence>
<keyword evidence="2" id="KW-1185">Reference proteome</keyword>
<sequence length="246" mass="27228">MNDIKISTKGVHNYSKTSNHAQKATGPDSIPSFILRPATDQLALLTELYQISPNTVEVPQDWRDANVNNKEVIDTSYKLHGHTLDNVDATKYIGETISNHLSLDKHIDSIVGNGNKEFIRRNLKWCAQPVTSADKTEGFRRAQPVTSTDTTEGFRCAQDVTSADTTEGFRCAHLSFRPIQQRDSGVLSLSPRPIQQKDSGVPSLSPSPIQEGFRCAQPVTSADTTEGFRCAQSVYSFNCTLENVLW</sequence>
<dbReference type="AlphaFoldDB" id="A0A6J8D590"/>
<dbReference type="OrthoDB" id="426210at2759"/>
<organism evidence="1 2">
    <name type="scientific">Mytilus coruscus</name>
    <name type="common">Sea mussel</name>
    <dbReference type="NCBI Taxonomy" id="42192"/>
    <lineage>
        <taxon>Eukaryota</taxon>
        <taxon>Metazoa</taxon>
        <taxon>Spiralia</taxon>
        <taxon>Lophotrochozoa</taxon>
        <taxon>Mollusca</taxon>
        <taxon>Bivalvia</taxon>
        <taxon>Autobranchia</taxon>
        <taxon>Pteriomorphia</taxon>
        <taxon>Mytilida</taxon>
        <taxon>Mytiloidea</taxon>
        <taxon>Mytilidae</taxon>
        <taxon>Mytilinae</taxon>
        <taxon>Mytilus</taxon>
    </lineage>
</organism>
<name>A0A6J8D590_MYTCO</name>
<protein>
    <submittedName>
        <fullName evidence="1">Uncharacterized protein</fullName>
    </submittedName>
</protein>
<evidence type="ECO:0000313" key="2">
    <source>
        <dbReference type="Proteomes" id="UP000507470"/>
    </source>
</evidence>
<gene>
    <name evidence="1" type="ORF">MCOR_36247</name>
</gene>